<dbReference type="InterPro" id="IPR050126">
    <property type="entry name" value="Ap4A_hydrolase"/>
</dbReference>
<evidence type="ECO:0000259" key="2">
    <source>
        <dbReference type="Pfam" id="PF12850"/>
    </source>
</evidence>
<dbReference type="RefSeq" id="WP_111595375.1">
    <property type="nucleotide sequence ID" value="NZ_QLMA01000012.1"/>
</dbReference>
<keyword evidence="4" id="KW-1185">Reference proteome</keyword>
<gene>
    <name evidence="3" type="ORF">CLV59_11285</name>
</gene>
<dbReference type="PANTHER" id="PTHR42850">
    <property type="entry name" value="METALLOPHOSPHOESTERASE"/>
    <property type="match status" value="1"/>
</dbReference>
<dbReference type="PANTHER" id="PTHR42850:SF2">
    <property type="entry name" value="BLL5683 PROTEIN"/>
    <property type="match status" value="1"/>
</dbReference>
<dbReference type="CDD" id="cd00838">
    <property type="entry name" value="MPP_superfamily"/>
    <property type="match status" value="1"/>
</dbReference>
<dbReference type="GO" id="GO:0005737">
    <property type="term" value="C:cytoplasm"/>
    <property type="evidence" value="ECO:0007669"/>
    <property type="project" value="TreeGrafter"/>
</dbReference>
<dbReference type="Proteomes" id="UP000249819">
    <property type="component" value="Unassembled WGS sequence"/>
</dbReference>
<sequence>MKQIAVFSDVHANLPALEAVLEDIAQRNIQEVYCLGDLVDFAPWGNEVIEVIRSRGIPCLMGNHDERIAFGHPVIPLPHHDETETAHRQTAIAYSKECITPANKEWLATLPKQISFTHEGYRVQLVHGSTRSNEEYIYVNHPEEDLEKMFRDVQADTIIMGHTHLSYHRITRNGYHAVNCGAVGRSKEADRAATYSIISLTAEGPTIKIVKLPYDNIQVANAIYQSKIPDFYGHFLLGK</sequence>
<dbReference type="PIRSF" id="PIRSF000883">
    <property type="entry name" value="Pesterase_MJ0912"/>
    <property type="match status" value="1"/>
</dbReference>
<reference evidence="3 4" key="1">
    <citation type="submission" date="2018-06" db="EMBL/GenBank/DDBJ databases">
        <title>Genomic Encyclopedia of Archaeal and Bacterial Type Strains, Phase II (KMG-II): from individual species to whole genera.</title>
        <authorList>
            <person name="Goeker M."/>
        </authorList>
    </citation>
    <scope>NUCLEOTIDE SEQUENCE [LARGE SCALE GENOMIC DNA]</scope>
    <source>
        <strain evidence="3 4">DSM 29821</strain>
    </source>
</reference>
<evidence type="ECO:0000256" key="1">
    <source>
        <dbReference type="ARBA" id="ARBA00008950"/>
    </source>
</evidence>
<feature type="domain" description="Calcineurin-like phosphoesterase" evidence="2">
    <location>
        <begin position="3"/>
        <end position="200"/>
    </location>
</feature>
<name>A0A327VIQ7_9BACT</name>
<evidence type="ECO:0000313" key="4">
    <source>
        <dbReference type="Proteomes" id="UP000249819"/>
    </source>
</evidence>
<dbReference type="Gene3D" id="3.60.21.10">
    <property type="match status" value="1"/>
</dbReference>
<dbReference type="Pfam" id="PF12850">
    <property type="entry name" value="Metallophos_2"/>
    <property type="match status" value="1"/>
</dbReference>
<dbReference type="AlphaFoldDB" id="A0A327VIQ7"/>
<dbReference type="OrthoDB" id="9813918at2"/>
<accession>A0A327VIQ7</accession>
<proteinExistence type="inferred from homology"/>
<dbReference type="GO" id="GO:0016791">
    <property type="term" value="F:phosphatase activity"/>
    <property type="evidence" value="ECO:0007669"/>
    <property type="project" value="TreeGrafter"/>
</dbReference>
<comment type="similarity">
    <text evidence="1">Belongs to the metallophosphoesterase superfamily. YfcE family.</text>
</comment>
<dbReference type="InterPro" id="IPR029052">
    <property type="entry name" value="Metallo-depent_PP-like"/>
</dbReference>
<comment type="caution">
    <text evidence="3">The sequence shown here is derived from an EMBL/GenBank/DDBJ whole genome shotgun (WGS) entry which is preliminary data.</text>
</comment>
<dbReference type="InterPro" id="IPR011152">
    <property type="entry name" value="Pesterase_MJ0912"/>
</dbReference>
<dbReference type="EMBL" id="QLMA01000012">
    <property type="protein sequence ID" value="RAJ73744.1"/>
    <property type="molecule type" value="Genomic_DNA"/>
</dbReference>
<dbReference type="SUPFAM" id="SSF56300">
    <property type="entry name" value="Metallo-dependent phosphatases"/>
    <property type="match status" value="1"/>
</dbReference>
<protein>
    <submittedName>
        <fullName evidence="3">Putative phosphoesterase</fullName>
    </submittedName>
</protein>
<evidence type="ECO:0000313" key="3">
    <source>
        <dbReference type="EMBL" id="RAJ73744.1"/>
    </source>
</evidence>
<organism evidence="3 4">
    <name type="scientific">Chitinophaga dinghuensis</name>
    <dbReference type="NCBI Taxonomy" id="1539050"/>
    <lineage>
        <taxon>Bacteria</taxon>
        <taxon>Pseudomonadati</taxon>
        <taxon>Bacteroidota</taxon>
        <taxon>Chitinophagia</taxon>
        <taxon>Chitinophagales</taxon>
        <taxon>Chitinophagaceae</taxon>
        <taxon>Chitinophaga</taxon>
    </lineage>
</organism>
<dbReference type="InterPro" id="IPR024654">
    <property type="entry name" value="Calcineurin-like_PHP_lpxH"/>
</dbReference>